<reference evidence="2 3" key="1">
    <citation type="journal article" date="2014" name="Proc. Natl. Acad. Sci. U.S.A.">
        <title>Trajectory and genomic determinants of fungal-pathogen speciation and host adaptation.</title>
        <authorList>
            <person name="Hu X."/>
            <person name="Xiao G."/>
            <person name="Zheng P."/>
            <person name="Shang Y."/>
            <person name="Su Y."/>
            <person name="Zhang X."/>
            <person name="Liu X."/>
            <person name="Zhan S."/>
            <person name="St Leger R.J."/>
            <person name="Wang C."/>
        </authorList>
    </citation>
    <scope>NUCLEOTIDE SEQUENCE [LARGE SCALE GENOMIC DNA]</scope>
    <source>
        <strain evidence="2 3">ARSEF 1941</strain>
    </source>
</reference>
<gene>
    <name evidence="2" type="ORF">MAM_03109</name>
</gene>
<feature type="region of interest" description="Disordered" evidence="1">
    <location>
        <begin position="1"/>
        <end position="68"/>
    </location>
</feature>
<dbReference type="RefSeq" id="XP_040680477.1">
    <property type="nucleotide sequence ID" value="XM_040821908.1"/>
</dbReference>
<name>A0A0B2WTK5_METAS</name>
<evidence type="ECO:0000256" key="1">
    <source>
        <dbReference type="SAM" id="MobiDB-lite"/>
    </source>
</evidence>
<feature type="compositionally biased region" description="Basic and acidic residues" evidence="1">
    <location>
        <begin position="13"/>
        <end position="25"/>
    </location>
</feature>
<dbReference type="HOGENOM" id="CLU_868995_0_0_1"/>
<keyword evidence="3" id="KW-1185">Reference proteome</keyword>
<organism evidence="2 3">
    <name type="scientific">Metarhizium album (strain ARSEF 1941)</name>
    <dbReference type="NCBI Taxonomy" id="1081103"/>
    <lineage>
        <taxon>Eukaryota</taxon>
        <taxon>Fungi</taxon>
        <taxon>Dikarya</taxon>
        <taxon>Ascomycota</taxon>
        <taxon>Pezizomycotina</taxon>
        <taxon>Sordariomycetes</taxon>
        <taxon>Hypocreomycetidae</taxon>
        <taxon>Hypocreales</taxon>
        <taxon>Clavicipitaceae</taxon>
        <taxon>Metarhizium</taxon>
    </lineage>
</organism>
<feature type="region of interest" description="Disordered" evidence="1">
    <location>
        <begin position="146"/>
        <end position="187"/>
    </location>
</feature>
<dbReference type="OrthoDB" id="4936591at2759"/>
<dbReference type="GeneID" id="63737564"/>
<dbReference type="Proteomes" id="UP000030816">
    <property type="component" value="Unassembled WGS sequence"/>
</dbReference>
<dbReference type="AlphaFoldDB" id="A0A0B2WTK5"/>
<protein>
    <submittedName>
        <fullName evidence="2">Uncharacterized protein</fullName>
    </submittedName>
</protein>
<sequence>MEHQKNSWPGRSPKFERLEGPRRPQPEYTIHQLPPSSQSPASERRSIEPRIVISGSQRQRICRRRNRAPPVESLVHRLKRQSLKSLGHSAGGVLSGDVNRRIPHLRRQPGHDVLMMDCDKLECTAQKSTETTSAAAQIEQQCDQTDADTLGPSAQHHSNILDLEPERPPSPPADSPSVKLMPGSAETEHHAPLLEVDPKQKLECKDLDLDEGYGAGTDELIWTNDGHSLIQSLANHARKSGALVYRTSSEAAMDCSQIVYKAPRMRRRRHKNHTRLQESPSINAYGIDRQNIINPGHPADGKNQP</sequence>
<accession>A0A0B2WTK5</accession>
<evidence type="ECO:0000313" key="2">
    <source>
        <dbReference type="EMBL" id="KHN99411.1"/>
    </source>
</evidence>
<feature type="region of interest" description="Disordered" evidence="1">
    <location>
        <begin position="285"/>
        <end position="305"/>
    </location>
</feature>
<proteinExistence type="predicted"/>
<comment type="caution">
    <text evidence="2">The sequence shown here is derived from an EMBL/GenBank/DDBJ whole genome shotgun (WGS) entry which is preliminary data.</text>
</comment>
<evidence type="ECO:0000313" key="3">
    <source>
        <dbReference type="Proteomes" id="UP000030816"/>
    </source>
</evidence>
<dbReference type="EMBL" id="AZHE01000005">
    <property type="protein sequence ID" value="KHN99411.1"/>
    <property type="molecule type" value="Genomic_DNA"/>
</dbReference>